<accession>A0ABX0A2P8</accession>
<keyword evidence="3 5" id="KW-1133">Transmembrane helix</keyword>
<sequence>MENRFVIIETKVVHWTCPHVPPMYHPCTNPHGINYFCNFAFKIGDGFSQSGFLVPLLFAGLAFSFALLTIIFGGVDLFTSNTMYLTMGVLEKKSRVKDLIKVWIATYIGNLIGVLFFTFLFVNTGLFDNIQPDHYLLTSAESKK</sequence>
<gene>
    <name evidence="6" type="ORF">GW534_08085</name>
</gene>
<evidence type="ECO:0000256" key="1">
    <source>
        <dbReference type="ARBA" id="ARBA00004141"/>
    </source>
</evidence>
<keyword evidence="2 5" id="KW-0812">Transmembrane</keyword>
<comment type="subcellular location">
    <subcellularLocation>
        <location evidence="1">Membrane</location>
        <topology evidence="1">Multi-pass membrane protein</topology>
    </subcellularLocation>
</comment>
<dbReference type="Pfam" id="PF01226">
    <property type="entry name" value="Form_Nir_trans"/>
    <property type="match status" value="1"/>
</dbReference>
<evidence type="ECO:0000313" key="6">
    <source>
        <dbReference type="EMBL" id="NCU17713.1"/>
    </source>
</evidence>
<evidence type="ECO:0000256" key="3">
    <source>
        <dbReference type="ARBA" id="ARBA00022989"/>
    </source>
</evidence>
<proteinExistence type="predicted"/>
<keyword evidence="4 5" id="KW-0472">Membrane</keyword>
<dbReference type="PANTHER" id="PTHR30520">
    <property type="entry name" value="FORMATE TRANSPORTER-RELATED"/>
    <property type="match status" value="1"/>
</dbReference>
<dbReference type="InterPro" id="IPR000292">
    <property type="entry name" value="For/NO2_transpt"/>
</dbReference>
<evidence type="ECO:0000256" key="4">
    <source>
        <dbReference type="ARBA" id="ARBA00023136"/>
    </source>
</evidence>
<feature type="transmembrane region" description="Helical" evidence="5">
    <location>
        <begin position="52"/>
        <end position="78"/>
    </location>
</feature>
<keyword evidence="7" id="KW-1185">Reference proteome</keyword>
<dbReference type="EMBL" id="JAACYS010000031">
    <property type="protein sequence ID" value="NCU17713.1"/>
    <property type="molecule type" value="Genomic_DNA"/>
</dbReference>
<evidence type="ECO:0000256" key="5">
    <source>
        <dbReference type="SAM" id="Phobius"/>
    </source>
</evidence>
<evidence type="ECO:0000313" key="7">
    <source>
        <dbReference type="Proteomes" id="UP000743899"/>
    </source>
</evidence>
<reference evidence="6 7" key="1">
    <citation type="submission" date="2020-01" db="EMBL/GenBank/DDBJ databases">
        <title>A novel Bacillus sp. from Pasinler.</title>
        <authorList>
            <person name="Adiguzel A."/>
            <person name="Ay H."/>
            <person name="Baltaci M.O."/>
        </authorList>
    </citation>
    <scope>NUCLEOTIDE SEQUENCE [LARGE SCALE GENOMIC DNA]</scope>
    <source>
        <strain evidence="6 7">P1</strain>
    </source>
</reference>
<organism evidence="6 7">
    <name type="scientific">Pallidibacillus pasinlerensis</name>
    <dbReference type="NCBI Taxonomy" id="2703818"/>
    <lineage>
        <taxon>Bacteria</taxon>
        <taxon>Bacillati</taxon>
        <taxon>Bacillota</taxon>
        <taxon>Bacilli</taxon>
        <taxon>Bacillales</taxon>
        <taxon>Bacillaceae</taxon>
        <taxon>Pallidibacillus</taxon>
    </lineage>
</organism>
<dbReference type="Proteomes" id="UP000743899">
    <property type="component" value="Unassembled WGS sequence"/>
</dbReference>
<feature type="transmembrane region" description="Helical" evidence="5">
    <location>
        <begin position="99"/>
        <end position="122"/>
    </location>
</feature>
<evidence type="ECO:0000256" key="2">
    <source>
        <dbReference type="ARBA" id="ARBA00022692"/>
    </source>
</evidence>
<comment type="caution">
    <text evidence="6">The sequence shown here is derived from an EMBL/GenBank/DDBJ whole genome shotgun (WGS) entry which is preliminary data.</text>
</comment>
<dbReference type="InterPro" id="IPR023271">
    <property type="entry name" value="Aquaporin-like"/>
</dbReference>
<name>A0ABX0A2P8_9BACI</name>
<dbReference type="Gene3D" id="1.20.1080.10">
    <property type="entry name" value="Glycerol uptake facilitator protein"/>
    <property type="match status" value="1"/>
</dbReference>
<protein>
    <submittedName>
        <fullName evidence="6">Formate/nitrite transporter family protein</fullName>
    </submittedName>
</protein>
<dbReference type="PANTHER" id="PTHR30520:SF8">
    <property type="entry name" value="NITRITE TRANSPORTER NIRC"/>
    <property type="match status" value="1"/>
</dbReference>